<name>A0ABN2ZXL7_9ACTN</name>
<dbReference type="InterPro" id="IPR043917">
    <property type="entry name" value="DUF5753"/>
</dbReference>
<evidence type="ECO:0000313" key="3">
    <source>
        <dbReference type="Proteomes" id="UP001501020"/>
    </source>
</evidence>
<evidence type="ECO:0000313" key="2">
    <source>
        <dbReference type="EMBL" id="GAA2149461.1"/>
    </source>
</evidence>
<dbReference type="SUPFAM" id="SSF47413">
    <property type="entry name" value="lambda repressor-like DNA-binding domains"/>
    <property type="match status" value="1"/>
</dbReference>
<sequence length="274" mass="31126">MGSRNEPYEAPAIQAFASELTAWREMTGLSKTELAETLGYTPQWIGQVEAAKSIPSKEFAQNLDTHFTTNGVFERQQKRIIETRHKSILPPGFTEYQEREAEANQIRGFDLMLIRGLLQTESYMRAIVGHDQDPDTAERLISERLKRQEILTRENPPHVWFTMDEAALRRSIAGPDVMREQLAHLLAMGERHNVSIDIVPMDQRYYEGLTGSFTILDFTNAPEVAYTESAGQGVLIQDPRRVATFAVMYNSLRGDALRVEESRALITSVMEEYG</sequence>
<accession>A0ABN2ZXL7</accession>
<dbReference type="InterPro" id="IPR001387">
    <property type="entry name" value="Cro/C1-type_HTH"/>
</dbReference>
<dbReference type="EMBL" id="BAAAMR010000052">
    <property type="protein sequence ID" value="GAA2149461.1"/>
    <property type="molecule type" value="Genomic_DNA"/>
</dbReference>
<keyword evidence="3" id="KW-1185">Reference proteome</keyword>
<organism evidence="2 3">
    <name type="scientific">Actinomadura napierensis</name>
    <dbReference type="NCBI Taxonomy" id="267854"/>
    <lineage>
        <taxon>Bacteria</taxon>
        <taxon>Bacillati</taxon>
        <taxon>Actinomycetota</taxon>
        <taxon>Actinomycetes</taxon>
        <taxon>Streptosporangiales</taxon>
        <taxon>Thermomonosporaceae</taxon>
        <taxon>Actinomadura</taxon>
    </lineage>
</organism>
<dbReference type="CDD" id="cd00093">
    <property type="entry name" value="HTH_XRE"/>
    <property type="match status" value="1"/>
</dbReference>
<dbReference type="Gene3D" id="1.10.260.40">
    <property type="entry name" value="lambda repressor-like DNA-binding domains"/>
    <property type="match status" value="1"/>
</dbReference>
<reference evidence="2 3" key="1">
    <citation type="journal article" date="2019" name="Int. J. Syst. Evol. Microbiol.">
        <title>The Global Catalogue of Microorganisms (GCM) 10K type strain sequencing project: providing services to taxonomists for standard genome sequencing and annotation.</title>
        <authorList>
            <consortium name="The Broad Institute Genomics Platform"/>
            <consortium name="The Broad Institute Genome Sequencing Center for Infectious Disease"/>
            <person name="Wu L."/>
            <person name="Ma J."/>
        </authorList>
    </citation>
    <scope>NUCLEOTIDE SEQUENCE [LARGE SCALE GENOMIC DNA]</scope>
    <source>
        <strain evidence="2 3">JCM 13850</strain>
    </source>
</reference>
<dbReference type="Proteomes" id="UP001501020">
    <property type="component" value="Unassembled WGS sequence"/>
</dbReference>
<gene>
    <name evidence="2" type="ORF">GCM10009727_52920</name>
</gene>
<protein>
    <submittedName>
        <fullName evidence="2">Helix-turn-helix transcriptional regulator</fullName>
    </submittedName>
</protein>
<dbReference type="Pfam" id="PF19054">
    <property type="entry name" value="DUF5753"/>
    <property type="match status" value="1"/>
</dbReference>
<evidence type="ECO:0000259" key="1">
    <source>
        <dbReference type="SMART" id="SM00530"/>
    </source>
</evidence>
<dbReference type="RefSeq" id="WP_344272463.1">
    <property type="nucleotide sequence ID" value="NZ_BAAAMR010000052.1"/>
</dbReference>
<proteinExistence type="predicted"/>
<comment type="caution">
    <text evidence="2">The sequence shown here is derived from an EMBL/GenBank/DDBJ whole genome shotgun (WGS) entry which is preliminary data.</text>
</comment>
<feature type="domain" description="HTH cro/C1-type" evidence="1">
    <location>
        <begin position="19"/>
        <end position="73"/>
    </location>
</feature>
<dbReference type="SMART" id="SM00530">
    <property type="entry name" value="HTH_XRE"/>
    <property type="match status" value="1"/>
</dbReference>
<dbReference type="Pfam" id="PF13560">
    <property type="entry name" value="HTH_31"/>
    <property type="match status" value="1"/>
</dbReference>
<dbReference type="InterPro" id="IPR010982">
    <property type="entry name" value="Lambda_DNA-bd_dom_sf"/>
</dbReference>